<evidence type="ECO:0000256" key="1">
    <source>
        <dbReference type="SAM" id="Phobius"/>
    </source>
</evidence>
<evidence type="ECO:0008006" key="4">
    <source>
        <dbReference type="Google" id="ProtNLM"/>
    </source>
</evidence>
<keyword evidence="3" id="KW-1185">Reference proteome</keyword>
<dbReference type="RefSeq" id="WP_145070315.1">
    <property type="nucleotide sequence ID" value="NZ_CP036287.1"/>
</dbReference>
<name>A0A518BSK9_9BACT</name>
<dbReference type="AlphaFoldDB" id="A0A518BSK9"/>
<dbReference type="EMBL" id="CP036287">
    <property type="protein sequence ID" value="QDU69945.1"/>
    <property type="molecule type" value="Genomic_DNA"/>
</dbReference>
<proteinExistence type="predicted"/>
<gene>
    <name evidence="2" type="ORF">Pla133_50680</name>
</gene>
<keyword evidence="1" id="KW-0472">Membrane</keyword>
<dbReference type="KEGG" id="pbap:Pla133_50680"/>
<dbReference type="Proteomes" id="UP000316921">
    <property type="component" value="Chromosome"/>
</dbReference>
<feature type="transmembrane region" description="Helical" evidence="1">
    <location>
        <begin position="6"/>
        <end position="27"/>
    </location>
</feature>
<keyword evidence="1" id="KW-1133">Transmembrane helix</keyword>
<evidence type="ECO:0000313" key="2">
    <source>
        <dbReference type="EMBL" id="QDU69945.1"/>
    </source>
</evidence>
<evidence type="ECO:0000313" key="3">
    <source>
        <dbReference type="Proteomes" id="UP000316921"/>
    </source>
</evidence>
<organism evidence="2 3">
    <name type="scientific">Engelhardtia mirabilis</name>
    <dbReference type="NCBI Taxonomy" id="2528011"/>
    <lineage>
        <taxon>Bacteria</taxon>
        <taxon>Pseudomonadati</taxon>
        <taxon>Planctomycetota</taxon>
        <taxon>Planctomycetia</taxon>
        <taxon>Planctomycetia incertae sedis</taxon>
        <taxon>Engelhardtia</taxon>
    </lineage>
</organism>
<accession>A0A518BSK9</accession>
<sequence length="182" mass="20436">MFAQLNFSRIVILLSFVGSAVLGYLVYEQQGRLSEVQEVLRITPKSVLGLQEKALQLKELERQVASDGLGGQSDPEEYIRGAAGNSNVRVGQVDIDPLSNFEPAKGIVDKRYKIEPARAANKSYSLDQIANFMYLLESSSRRVRVTNVDIKPESTRRLKPHEVLPDAWTFELQITTREREGA</sequence>
<protein>
    <recommendedName>
        <fullName evidence="4">General secretion pathway protein M</fullName>
    </recommendedName>
</protein>
<reference evidence="2 3" key="1">
    <citation type="submission" date="2019-02" db="EMBL/GenBank/DDBJ databases">
        <title>Deep-cultivation of Planctomycetes and their phenomic and genomic characterization uncovers novel biology.</title>
        <authorList>
            <person name="Wiegand S."/>
            <person name="Jogler M."/>
            <person name="Boedeker C."/>
            <person name="Pinto D."/>
            <person name="Vollmers J."/>
            <person name="Rivas-Marin E."/>
            <person name="Kohn T."/>
            <person name="Peeters S.H."/>
            <person name="Heuer A."/>
            <person name="Rast P."/>
            <person name="Oberbeckmann S."/>
            <person name="Bunk B."/>
            <person name="Jeske O."/>
            <person name="Meyerdierks A."/>
            <person name="Storesund J.E."/>
            <person name="Kallscheuer N."/>
            <person name="Luecker S."/>
            <person name="Lage O.M."/>
            <person name="Pohl T."/>
            <person name="Merkel B.J."/>
            <person name="Hornburger P."/>
            <person name="Mueller R.-W."/>
            <person name="Bruemmer F."/>
            <person name="Labrenz M."/>
            <person name="Spormann A.M."/>
            <person name="Op den Camp H."/>
            <person name="Overmann J."/>
            <person name="Amann R."/>
            <person name="Jetten M.S.M."/>
            <person name="Mascher T."/>
            <person name="Medema M.H."/>
            <person name="Devos D.P."/>
            <person name="Kaster A.-K."/>
            <person name="Ovreas L."/>
            <person name="Rohde M."/>
            <person name="Galperin M.Y."/>
            <person name="Jogler C."/>
        </authorList>
    </citation>
    <scope>NUCLEOTIDE SEQUENCE [LARGE SCALE GENOMIC DNA]</scope>
    <source>
        <strain evidence="2 3">Pla133</strain>
    </source>
</reference>
<keyword evidence="1" id="KW-0812">Transmembrane</keyword>